<dbReference type="OrthoDB" id="689447at2759"/>
<name>A0A835B0S6_9POAL</name>
<feature type="domain" description="Disease resistance R13L4/SHOC-2-like LRR" evidence="3">
    <location>
        <begin position="453"/>
        <end position="745"/>
    </location>
</feature>
<evidence type="ECO:0000313" key="5">
    <source>
        <dbReference type="Proteomes" id="UP000636709"/>
    </source>
</evidence>
<evidence type="ECO:0000256" key="1">
    <source>
        <dbReference type="ARBA" id="ARBA00022737"/>
    </source>
</evidence>
<evidence type="ECO:0000259" key="3">
    <source>
        <dbReference type="Pfam" id="PF23598"/>
    </source>
</evidence>
<proteinExistence type="predicted"/>
<organism evidence="4 5">
    <name type="scientific">Digitaria exilis</name>
    <dbReference type="NCBI Taxonomy" id="1010633"/>
    <lineage>
        <taxon>Eukaryota</taxon>
        <taxon>Viridiplantae</taxon>
        <taxon>Streptophyta</taxon>
        <taxon>Embryophyta</taxon>
        <taxon>Tracheophyta</taxon>
        <taxon>Spermatophyta</taxon>
        <taxon>Magnoliopsida</taxon>
        <taxon>Liliopsida</taxon>
        <taxon>Poales</taxon>
        <taxon>Poaceae</taxon>
        <taxon>PACMAD clade</taxon>
        <taxon>Panicoideae</taxon>
        <taxon>Panicodae</taxon>
        <taxon>Paniceae</taxon>
        <taxon>Anthephorinae</taxon>
        <taxon>Digitaria</taxon>
    </lineage>
</organism>
<dbReference type="InterPro" id="IPR055414">
    <property type="entry name" value="LRR_R13L4/SHOC2-like"/>
</dbReference>
<dbReference type="InterPro" id="IPR044974">
    <property type="entry name" value="Disease_R_plants"/>
</dbReference>
<dbReference type="PANTHER" id="PTHR23155:SF957">
    <property type="entry name" value="OS11G0606800 PROTEIN"/>
    <property type="match status" value="1"/>
</dbReference>
<accession>A0A835B0S6</accession>
<feature type="compositionally biased region" description="Acidic residues" evidence="2">
    <location>
        <begin position="786"/>
        <end position="796"/>
    </location>
</feature>
<dbReference type="EMBL" id="JACEFO010002208">
    <property type="protein sequence ID" value="KAF8673257.1"/>
    <property type="molecule type" value="Genomic_DNA"/>
</dbReference>
<reference evidence="4" key="1">
    <citation type="submission" date="2020-07" db="EMBL/GenBank/DDBJ databases">
        <title>Genome sequence and genetic diversity analysis of an under-domesticated orphan crop, white fonio (Digitaria exilis).</title>
        <authorList>
            <person name="Bennetzen J.L."/>
            <person name="Chen S."/>
            <person name="Ma X."/>
            <person name="Wang X."/>
            <person name="Yssel A.E.J."/>
            <person name="Chaluvadi S.R."/>
            <person name="Johnson M."/>
            <person name="Gangashetty P."/>
            <person name="Hamidou F."/>
            <person name="Sanogo M.D."/>
            <person name="Zwaenepoel A."/>
            <person name="Wallace J."/>
            <person name="Van De Peer Y."/>
            <person name="Van Deynze A."/>
        </authorList>
    </citation>
    <scope>NUCLEOTIDE SEQUENCE</scope>
    <source>
        <tissue evidence="4">Leaves</tissue>
    </source>
</reference>
<dbReference type="Gene3D" id="3.80.10.10">
    <property type="entry name" value="Ribonuclease Inhibitor"/>
    <property type="match status" value="1"/>
</dbReference>
<keyword evidence="1" id="KW-0677">Repeat</keyword>
<dbReference type="AlphaFoldDB" id="A0A835B0S6"/>
<dbReference type="PANTHER" id="PTHR23155">
    <property type="entry name" value="DISEASE RESISTANCE PROTEIN RP"/>
    <property type="match status" value="1"/>
</dbReference>
<dbReference type="GO" id="GO:0098542">
    <property type="term" value="P:defense response to other organism"/>
    <property type="evidence" value="ECO:0007669"/>
    <property type="project" value="TreeGrafter"/>
</dbReference>
<evidence type="ECO:0000313" key="4">
    <source>
        <dbReference type="EMBL" id="KAF8673257.1"/>
    </source>
</evidence>
<dbReference type="SUPFAM" id="SSF52047">
    <property type="entry name" value="RNI-like"/>
    <property type="match status" value="1"/>
</dbReference>
<dbReference type="Proteomes" id="UP000636709">
    <property type="component" value="Unassembled WGS sequence"/>
</dbReference>
<evidence type="ECO:0000256" key="2">
    <source>
        <dbReference type="SAM" id="MobiDB-lite"/>
    </source>
</evidence>
<keyword evidence="5" id="KW-1185">Reference proteome</keyword>
<feature type="region of interest" description="Disordered" evidence="2">
    <location>
        <begin position="762"/>
        <end position="796"/>
    </location>
</feature>
<dbReference type="InterPro" id="IPR032675">
    <property type="entry name" value="LRR_dom_sf"/>
</dbReference>
<protein>
    <recommendedName>
        <fullName evidence="3">Disease resistance R13L4/SHOC-2-like LRR domain-containing protein</fullName>
    </recommendedName>
</protein>
<comment type="caution">
    <text evidence="4">The sequence shown here is derived from an EMBL/GenBank/DDBJ whole genome shotgun (WGS) entry which is preliminary data.</text>
</comment>
<sequence>MAPAASVALIVPERQEDVDSSTEDKRKKIEEEISSLESWRARCSEKLADARRGHVTGNSHLRCLEFVESELRYILEHSNKALSSQHVDDRTMVQCLEVFTQVTSEALFRAQYHFYDPQDTLLERATQCFHRRIGSDEDTLFDWLTKSSYYWTQSGLVNFHHLTERSYMHLSIDISRLGLPRQVAEEGGGFHAVGFACFEPSPHTSYDHFLYGSYLLTLCMIMFPYGYKFEKDRLVQKLMCEAGLSYHESSETEEEVQRYFSDVVNRSAINHAATNSRLGNADEAGAWQWNVNQIQHQLLASKSAEIGFAFTSHTLNLLASASATDHGNKASRTPRRLALYHNDPDIPSLLQNVDLSQTRSLAVSGGVVSRSVPLDRFINLVVLDVEGWDNFGDEDLLRICTSKMFFLVYLSIRSTRVSKVPQEIKDLCSLQVLDASSTRVTELQLGVFEGTKLHSLDIRGTPISKLAMAKQTLELKYSLGTLLLGSEGMVKSVETATSLPHDIQCLRWLNTLATVDLSEQPTGFINALGELSHLRVLAITWSFHQSSDRDYREALLSSIKKWADLKSLTIHCGLGCSMEFLGSLSGQPQKLEKFKVIAGRFAAVPQWFHGLRHLSFVQITVCKLEPHDLEILRDLSKLKCIVLGLDFIPKQAIVIHNEGFHELQRFSIECPLPRLFFESGAMPKLKYLQLEFPACPTSTVSVPMGINNLRCLVEVALWYNVRYANSSSVMRTVEAVREEVSKCRNATKVVSLLINGTEQDDVQAVHEETKSATKTPSGTGAGAQDAIEEADEITEA</sequence>
<dbReference type="Pfam" id="PF23598">
    <property type="entry name" value="LRR_14"/>
    <property type="match status" value="1"/>
</dbReference>
<gene>
    <name evidence="4" type="ORF">HU200_048810</name>
</gene>